<gene>
    <name evidence="15" type="primary">LOC107792865</name>
</gene>
<dbReference type="EC" id="2.7.11.1" evidence="2"/>
<keyword evidence="5" id="KW-0808">Transferase</keyword>
<dbReference type="SUPFAM" id="SSF56112">
    <property type="entry name" value="Protein kinase-like (PK-like)"/>
    <property type="match status" value="1"/>
</dbReference>
<dbReference type="OMA" id="CCCEEKE"/>
<dbReference type="PROSITE" id="PS00107">
    <property type="entry name" value="PROTEIN_KINASE_ATP"/>
    <property type="match status" value="1"/>
</dbReference>
<dbReference type="OrthoDB" id="4062651at2759"/>
<evidence type="ECO:0000256" key="4">
    <source>
        <dbReference type="ARBA" id="ARBA00022527"/>
    </source>
</evidence>
<organism evidence="15">
    <name type="scientific">Nicotiana tabacum</name>
    <name type="common">Common tobacco</name>
    <dbReference type="NCBI Taxonomy" id="4097"/>
    <lineage>
        <taxon>Eukaryota</taxon>
        <taxon>Viridiplantae</taxon>
        <taxon>Streptophyta</taxon>
        <taxon>Embryophyta</taxon>
        <taxon>Tracheophyta</taxon>
        <taxon>Spermatophyta</taxon>
        <taxon>Magnoliopsida</taxon>
        <taxon>eudicotyledons</taxon>
        <taxon>Gunneridae</taxon>
        <taxon>Pentapetalae</taxon>
        <taxon>asterids</taxon>
        <taxon>lamiids</taxon>
        <taxon>Solanales</taxon>
        <taxon>Solanaceae</taxon>
        <taxon>Nicotianoideae</taxon>
        <taxon>Nicotianeae</taxon>
        <taxon>Nicotiana</taxon>
    </lineage>
</organism>
<evidence type="ECO:0000256" key="3">
    <source>
        <dbReference type="ARBA" id="ARBA00022475"/>
    </source>
</evidence>
<comment type="catalytic activity">
    <reaction evidence="10">
        <text>L-seryl-[protein] + ATP = O-phospho-L-seryl-[protein] + ADP + H(+)</text>
        <dbReference type="Rhea" id="RHEA:17989"/>
        <dbReference type="Rhea" id="RHEA-COMP:9863"/>
        <dbReference type="Rhea" id="RHEA-COMP:11604"/>
        <dbReference type="ChEBI" id="CHEBI:15378"/>
        <dbReference type="ChEBI" id="CHEBI:29999"/>
        <dbReference type="ChEBI" id="CHEBI:30616"/>
        <dbReference type="ChEBI" id="CHEBI:83421"/>
        <dbReference type="ChEBI" id="CHEBI:456216"/>
        <dbReference type="EC" id="2.7.11.1"/>
    </reaction>
</comment>
<evidence type="ECO:0000256" key="13">
    <source>
        <dbReference type="SAM" id="MobiDB-lite"/>
    </source>
</evidence>
<dbReference type="GO" id="GO:0005886">
    <property type="term" value="C:plasma membrane"/>
    <property type="evidence" value="ECO:0007669"/>
    <property type="project" value="UniProtKB-SubCell"/>
</dbReference>
<dbReference type="PANTHER" id="PTHR45621">
    <property type="entry name" value="OS01G0588500 PROTEIN-RELATED"/>
    <property type="match status" value="1"/>
</dbReference>
<keyword evidence="3" id="KW-0472">Membrane</keyword>
<dbReference type="Gene3D" id="3.30.200.20">
    <property type="entry name" value="Phosphorylase Kinase, domain 1"/>
    <property type="match status" value="1"/>
</dbReference>
<evidence type="ECO:0000313" key="15">
    <source>
        <dbReference type="RefSeq" id="XP_016470598.1"/>
    </source>
</evidence>
<dbReference type="InterPro" id="IPR011009">
    <property type="entry name" value="Kinase-like_dom_sf"/>
</dbReference>
<evidence type="ECO:0000256" key="9">
    <source>
        <dbReference type="ARBA" id="ARBA00047899"/>
    </source>
</evidence>
<dbReference type="InterPro" id="IPR050823">
    <property type="entry name" value="Plant_Ser_Thr_Prot_Kinase"/>
</dbReference>
<dbReference type="FunFam" id="3.30.200.20:FF:000228">
    <property type="entry name" value="Serine/threonine-protein kinase BIK1"/>
    <property type="match status" value="1"/>
</dbReference>
<comment type="catalytic activity">
    <reaction evidence="9">
        <text>L-threonyl-[protein] + ATP = O-phospho-L-threonyl-[protein] + ADP + H(+)</text>
        <dbReference type="Rhea" id="RHEA:46608"/>
        <dbReference type="Rhea" id="RHEA-COMP:11060"/>
        <dbReference type="Rhea" id="RHEA-COMP:11605"/>
        <dbReference type="ChEBI" id="CHEBI:15378"/>
        <dbReference type="ChEBI" id="CHEBI:30013"/>
        <dbReference type="ChEBI" id="CHEBI:30616"/>
        <dbReference type="ChEBI" id="CHEBI:61977"/>
        <dbReference type="ChEBI" id="CHEBI:456216"/>
        <dbReference type="EC" id="2.7.11.1"/>
    </reaction>
</comment>
<dbReference type="AlphaFoldDB" id="A0A1S4A1T9"/>
<comment type="similarity">
    <text evidence="12">Belongs to the protein kinase superfamily.</text>
</comment>
<evidence type="ECO:0000259" key="14">
    <source>
        <dbReference type="PROSITE" id="PS50011"/>
    </source>
</evidence>
<dbReference type="InterPro" id="IPR000719">
    <property type="entry name" value="Prot_kinase_dom"/>
</dbReference>
<evidence type="ECO:0000256" key="6">
    <source>
        <dbReference type="ARBA" id="ARBA00022741"/>
    </source>
</evidence>
<keyword evidence="8 11" id="KW-0067">ATP-binding</keyword>
<feature type="binding site" evidence="11">
    <location>
        <position position="122"/>
    </location>
    <ligand>
        <name>ATP</name>
        <dbReference type="ChEBI" id="CHEBI:30616"/>
    </ligand>
</feature>
<keyword evidence="7 15" id="KW-0418">Kinase</keyword>
<evidence type="ECO:0000256" key="7">
    <source>
        <dbReference type="ARBA" id="ARBA00022777"/>
    </source>
</evidence>
<dbReference type="RefSeq" id="XP_016470598.1">
    <property type="nucleotide sequence ID" value="XM_016615112.1"/>
</dbReference>
<evidence type="ECO:0000256" key="11">
    <source>
        <dbReference type="PROSITE-ProRule" id="PRU10141"/>
    </source>
</evidence>
<dbReference type="STRING" id="4097.A0A1S4A1T9"/>
<dbReference type="KEGG" id="nta:107792865"/>
<feature type="region of interest" description="Disordered" evidence="13">
    <location>
        <begin position="1"/>
        <end position="23"/>
    </location>
</feature>
<dbReference type="SMR" id="A0A1S4A1T9"/>
<protein>
    <recommendedName>
        <fullName evidence="2">non-specific serine/threonine protein kinase</fullName>
        <ecNumber evidence="2">2.7.11.1</ecNumber>
    </recommendedName>
</protein>
<comment type="subcellular location">
    <subcellularLocation>
        <location evidence="1">Cell membrane</location>
    </subcellularLocation>
</comment>
<evidence type="ECO:0000256" key="8">
    <source>
        <dbReference type="ARBA" id="ARBA00022840"/>
    </source>
</evidence>
<dbReference type="PROSITE" id="PS00108">
    <property type="entry name" value="PROTEIN_KINASE_ST"/>
    <property type="match status" value="1"/>
</dbReference>
<dbReference type="GO" id="GO:0005524">
    <property type="term" value="F:ATP binding"/>
    <property type="evidence" value="ECO:0007669"/>
    <property type="project" value="UniProtKB-UniRule"/>
</dbReference>
<reference evidence="15" key="1">
    <citation type="submission" date="2025-08" db="UniProtKB">
        <authorList>
            <consortium name="RefSeq"/>
        </authorList>
    </citation>
    <scope>IDENTIFICATION</scope>
</reference>
<evidence type="ECO:0000256" key="2">
    <source>
        <dbReference type="ARBA" id="ARBA00012513"/>
    </source>
</evidence>
<dbReference type="PaxDb" id="4097-A0A1S4A1T9"/>
<evidence type="ECO:0000256" key="12">
    <source>
        <dbReference type="RuleBase" id="RU000304"/>
    </source>
</evidence>
<proteinExistence type="inferred from homology"/>
<accession>A0A1S4A1T9</accession>
<dbReference type="GO" id="GO:0004674">
    <property type="term" value="F:protein serine/threonine kinase activity"/>
    <property type="evidence" value="ECO:0007669"/>
    <property type="project" value="UniProtKB-KW"/>
</dbReference>
<dbReference type="InterPro" id="IPR017441">
    <property type="entry name" value="Protein_kinase_ATP_BS"/>
</dbReference>
<keyword evidence="6 11" id="KW-0547">Nucleotide-binding</keyword>
<sequence>MGNCLAQPVENHPSSVKLSSPPAVLAPTCKKPPSTHTISSSSTKDNIIGELEELEATTTSGKIVTPNLKVFSLAELKSATRNFRPDTMLGEGGFGRVFKGWIDEKTLAPSRVGVGMAVAVKKSNPDSEQGLKEWQAEVKFLGKFSHPNLVKLIGYCCCEEKEFLLVYEHMQKGSLERHLFRSNETLSWDTRLKIVIGAARGLTFLHTTEKQVIYRDFKASNILLDEDYNAKLSDFGLAKLGPINGNSHVSTRVVGTYGYAAPEYVASGHLYVNSDVYGFGVVLLEIITGLRVLDLTRTTGQLDLVDWAKPLLPDKRKPRKMMDSKIQGRYPINAAFQIAQLILQCLDSDPKNRPSMGQVLECFRTMQCHQDEQSRAFQRALATSVRRSSEQ</sequence>
<dbReference type="InterPro" id="IPR008271">
    <property type="entry name" value="Ser/Thr_kinase_AS"/>
</dbReference>
<name>A0A1S4A1T9_TOBAC</name>
<dbReference type="FunFam" id="1.10.510.10:FF:000095">
    <property type="entry name" value="protein STRUBBELIG-RECEPTOR FAMILY 8"/>
    <property type="match status" value="1"/>
</dbReference>
<keyword evidence="4 12" id="KW-0723">Serine/threonine-protein kinase</keyword>
<dbReference type="PROSITE" id="PS50011">
    <property type="entry name" value="PROTEIN_KINASE_DOM"/>
    <property type="match status" value="1"/>
</dbReference>
<evidence type="ECO:0000256" key="10">
    <source>
        <dbReference type="ARBA" id="ARBA00048679"/>
    </source>
</evidence>
<feature type="domain" description="Protein kinase" evidence="14">
    <location>
        <begin position="83"/>
        <end position="366"/>
    </location>
</feature>
<dbReference type="InterPro" id="IPR001245">
    <property type="entry name" value="Ser-Thr/Tyr_kinase_cat_dom"/>
</dbReference>
<evidence type="ECO:0000256" key="5">
    <source>
        <dbReference type="ARBA" id="ARBA00022679"/>
    </source>
</evidence>
<keyword evidence="3" id="KW-1003">Cell membrane</keyword>
<dbReference type="Pfam" id="PF07714">
    <property type="entry name" value="PK_Tyr_Ser-Thr"/>
    <property type="match status" value="1"/>
</dbReference>
<dbReference type="Gene3D" id="1.10.510.10">
    <property type="entry name" value="Transferase(Phosphotransferase) domain 1"/>
    <property type="match status" value="1"/>
</dbReference>
<evidence type="ECO:0000256" key="1">
    <source>
        <dbReference type="ARBA" id="ARBA00004236"/>
    </source>
</evidence>